<feature type="transmembrane region" description="Helical" evidence="1">
    <location>
        <begin position="28"/>
        <end position="48"/>
    </location>
</feature>
<feature type="transmembrane region" description="Helical" evidence="1">
    <location>
        <begin position="91"/>
        <end position="114"/>
    </location>
</feature>
<proteinExistence type="predicted"/>
<keyword evidence="1" id="KW-0472">Membrane</keyword>
<keyword evidence="3" id="KW-1185">Reference proteome</keyword>
<evidence type="ECO:0008006" key="4">
    <source>
        <dbReference type="Google" id="ProtNLM"/>
    </source>
</evidence>
<dbReference type="Pfam" id="PF06772">
    <property type="entry name" value="LtrA"/>
    <property type="match status" value="1"/>
</dbReference>
<dbReference type="eggNOG" id="COG4292">
    <property type="taxonomic scope" value="Bacteria"/>
</dbReference>
<sequence length="175" mass="20013">MERMQLITILTVGELVIAIIKTYPLSEHFLLSILTFVMVGFLFAAYIYQTAIRMNHHQEVAVAPLVYLHIAILIAINIITAGVEMYYEGQLLNIGVSMILIGITVFYLCLYGTTRYNKDEVQLTKGIIKAYILVYLICTTLAIIFNRNTEIFYLALAIQAILMVYISVDYRREED</sequence>
<organism evidence="2 3">
    <name type="scientific">Granulicatella elegans ATCC 700633</name>
    <dbReference type="NCBI Taxonomy" id="626369"/>
    <lineage>
        <taxon>Bacteria</taxon>
        <taxon>Bacillati</taxon>
        <taxon>Bacillota</taxon>
        <taxon>Bacilli</taxon>
        <taxon>Lactobacillales</taxon>
        <taxon>Carnobacteriaceae</taxon>
        <taxon>Granulicatella</taxon>
    </lineage>
</organism>
<evidence type="ECO:0000313" key="2">
    <source>
        <dbReference type="EMBL" id="EEW93922.2"/>
    </source>
</evidence>
<dbReference type="HOGENOM" id="CLU_084777_0_0_9"/>
<feature type="transmembrane region" description="Helical" evidence="1">
    <location>
        <begin position="126"/>
        <end position="145"/>
    </location>
</feature>
<feature type="transmembrane region" description="Helical" evidence="1">
    <location>
        <begin position="60"/>
        <end position="79"/>
    </location>
</feature>
<dbReference type="InterPro" id="IPR010640">
    <property type="entry name" value="Low_temperature_requirement_A"/>
</dbReference>
<accession>D0BLG9</accession>
<dbReference type="EMBL" id="ACRF02000007">
    <property type="protein sequence ID" value="EEW93922.2"/>
    <property type="molecule type" value="Genomic_DNA"/>
</dbReference>
<dbReference type="Proteomes" id="UP000002939">
    <property type="component" value="Unassembled WGS sequence"/>
</dbReference>
<keyword evidence="1" id="KW-0812">Transmembrane</keyword>
<comment type="caution">
    <text evidence="2">The sequence shown here is derived from an EMBL/GenBank/DDBJ whole genome shotgun (WGS) entry which is preliminary data.</text>
</comment>
<keyword evidence="1" id="KW-1133">Transmembrane helix</keyword>
<evidence type="ECO:0000313" key="3">
    <source>
        <dbReference type="Proteomes" id="UP000002939"/>
    </source>
</evidence>
<gene>
    <name evidence="2" type="ORF">HMPREF0446_00804</name>
</gene>
<dbReference type="AlphaFoldDB" id="D0BLG9"/>
<protein>
    <recommendedName>
        <fullName evidence="4">Low temperature requirement protein LtrA</fullName>
    </recommendedName>
</protein>
<reference evidence="2" key="1">
    <citation type="submission" date="2009-09" db="EMBL/GenBank/DDBJ databases">
        <authorList>
            <consortium name="The Broad Institute Genome Sequencing Platform"/>
            <person name="Ward D."/>
            <person name="Feldgarden M."/>
            <person name="Earl A."/>
            <person name="Young S.K."/>
            <person name="Zeng Q."/>
            <person name="Koehrsen M."/>
            <person name="Alvarado L."/>
            <person name="Berlin A."/>
            <person name="Bochicchio J."/>
            <person name="Borenstein D."/>
            <person name="Chapman S.B."/>
            <person name="Chen Z."/>
            <person name="Engels R."/>
            <person name="Freedman E."/>
            <person name="Gellesch M."/>
            <person name="Goldberg J."/>
            <person name="Griggs A."/>
            <person name="Gujja S."/>
            <person name="Heilman E."/>
            <person name="Heiman D."/>
            <person name="Hepburn T."/>
            <person name="Howarth C."/>
            <person name="Jen D."/>
            <person name="Larson L."/>
            <person name="Lewis B."/>
            <person name="Mehta T."/>
            <person name="Park D."/>
            <person name="Pearson M."/>
            <person name="Roberts A."/>
            <person name="Saif S."/>
            <person name="Shea T."/>
            <person name="Shenoy N."/>
            <person name="Sisk P."/>
            <person name="Stolte C."/>
            <person name="Sykes S."/>
            <person name="Thomson T."/>
            <person name="Walk T."/>
            <person name="White J."/>
            <person name="Yandava C."/>
            <person name="Sibley C.D."/>
            <person name="Field T.R."/>
            <person name="Grinwis M."/>
            <person name="Eshaghurshan C.S."/>
            <person name="Surette M.G."/>
            <person name="Haas B."/>
            <person name="Nusbaum C."/>
            <person name="Birren B."/>
        </authorList>
    </citation>
    <scope>NUCLEOTIDE SEQUENCE [LARGE SCALE GENOMIC DNA]</scope>
    <source>
        <strain evidence="2">ATCC 700633</strain>
    </source>
</reference>
<evidence type="ECO:0000256" key="1">
    <source>
        <dbReference type="SAM" id="Phobius"/>
    </source>
</evidence>
<reference evidence="2" key="2">
    <citation type="submission" date="2011-10" db="EMBL/GenBank/DDBJ databases">
        <title>The Genome Sequence of Granulicatella elegans ATCC 700633.</title>
        <authorList>
            <consortium name="The Broad Institute Genome Sequencing Platform"/>
            <consortium name="The Broad Institute Genome Sequencing Center for Infectious Disease"/>
            <person name="Earl A."/>
            <person name="Ward D."/>
            <person name="Feldgarden M."/>
            <person name="Gevers D."/>
            <person name="Sibley C.D."/>
            <person name="Field T.R."/>
            <person name="Grinwis M."/>
            <person name="Eshaghurshan C.S."/>
            <person name="Surette M.G."/>
            <person name="Young S.K."/>
            <person name="Zeng Q."/>
            <person name="Gargeya S."/>
            <person name="Fitzgerald M."/>
            <person name="Haas B."/>
            <person name="Abouelleil A."/>
            <person name="Alvarado L."/>
            <person name="Arachchi H.M."/>
            <person name="Berlin A."/>
            <person name="Brown A."/>
            <person name="Chapman S.B."/>
            <person name="Chen Z."/>
            <person name="Dunbar C."/>
            <person name="Freedman E."/>
            <person name="Gearin G."/>
            <person name="Goldberg J."/>
            <person name="Griggs A."/>
            <person name="Gujja S."/>
            <person name="Heiman D."/>
            <person name="Howarth C."/>
            <person name="Larson L."/>
            <person name="Lui A."/>
            <person name="MacDonald P.J.P."/>
            <person name="Montmayeur A."/>
            <person name="Murphy C."/>
            <person name="Neiman D."/>
            <person name="Pearson M."/>
            <person name="Priest M."/>
            <person name="Roberts A."/>
            <person name="Saif S."/>
            <person name="Shea T."/>
            <person name="Shenoy N."/>
            <person name="Sisk P."/>
            <person name="Stolte C."/>
            <person name="Sykes S."/>
            <person name="Wortman J."/>
            <person name="Nusbaum C."/>
            <person name="Birren B."/>
        </authorList>
    </citation>
    <scope>NUCLEOTIDE SEQUENCE [LARGE SCALE GENOMIC DNA]</scope>
    <source>
        <strain evidence="2">ATCC 700633</strain>
    </source>
</reference>
<feature type="transmembrane region" description="Helical" evidence="1">
    <location>
        <begin position="151"/>
        <end position="168"/>
    </location>
</feature>
<name>D0BLG9_9LACT</name>